<dbReference type="GO" id="GO:0016747">
    <property type="term" value="F:acyltransferase activity, transferring groups other than amino-acyl groups"/>
    <property type="evidence" value="ECO:0007669"/>
    <property type="project" value="InterPro"/>
</dbReference>
<keyword evidence="2" id="KW-0808">Transferase</keyword>
<organism evidence="2 3">
    <name type="scientific">Paenibacillus rhizophilus</name>
    <dbReference type="NCBI Taxonomy" id="1850366"/>
    <lineage>
        <taxon>Bacteria</taxon>
        <taxon>Bacillati</taxon>
        <taxon>Bacillota</taxon>
        <taxon>Bacilli</taxon>
        <taxon>Bacillales</taxon>
        <taxon>Paenibacillaceae</taxon>
        <taxon>Paenibacillus</taxon>
    </lineage>
</organism>
<dbReference type="SUPFAM" id="SSF55729">
    <property type="entry name" value="Acyl-CoA N-acyltransferases (Nat)"/>
    <property type="match status" value="1"/>
</dbReference>
<dbReference type="PANTHER" id="PTHR31143">
    <property type="match status" value="1"/>
</dbReference>
<keyword evidence="3" id="KW-1185">Reference proteome</keyword>
<evidence type="ECO:0000259" key="1">
    <source>
        <dbReference type="PROSITE" id="PS51186"/>
    </source>
</evidence>
<dbReference type="OrthoDB" id="2773476at2"/>
<protein>
    <submittedName>
        <fullName evidence="2">GNAT family N-acetyltransferase</fullName>
    </submittedName>
</protein>
<dbReference type="EMBL" id="RQPI01000001">
    <property type="protein sequence ID" value="RQW13530.1"/>
    <property type="molecule type" value="Genomic_DNA"/>
</dbReference>
<dbReference type="Pfam" id="PF12746">
    <property type="entry name" value="GNAT_acetyltran"/>
    <property type="match status" value="1"/>
</dbReference>
<dbReference type="InterPro" id="IPR000182">
    <property type="entry name" value="GNAT_dom"/>
</dbReference>
<dbReference type="PROSITE" id="PS51186">
    <property type="entry name" value="GNAT"/>
    <property type="match status" value="1"/>
</dbReference>
<accession>A0A3N9PDD3</accession>
<dbReference type="Proteomes" id="UP000282529">
    <property type="component" value="Unassembled WGS sequence"/>
</dbReference>
<feature type="domain" description="N-acetyltransferase" evidence="1">
    <location>
        <begin position="175"/>
        <end position="311"/>
    </location>
</feature>
<dbReference type="InterPro" id="IPR016181">
    <property type="entry name" value="Acyl_CoA_acyltransferase"/>
</dbReference>
<sequence>MAASRLLAFHFQMILPLAVSPDSRKKEEGMVMIELAPEDYYKAFPLLDQVKINTMFAEVVLRNHIPGRVYVDSRENPRAFYVAHPYRMSLLFGDSGDDSFTHGLYDYITNQSAARHQMEWLQADPAGEWSRVIDSMLASHNSSLEDHGLSPDDLENKKIQRNTRVNFSFDRDAYLDAKQNFPRHEEPVVSLTKELFFAQSGSVVPRFFWRDAEHFADKGVGYSLLREGEVASTSFSAFLSASQLEIGIETSDAHRGQGYAISVCSALIDYCLERNLEPVWACRLENQGSYNLAQKLGFRPSVILPYYRLPV</sequence>
<evidence type="ECO:0000313" key="2">
    <source>
        <dbReference type="EMBL" id="RQW13530.1"/>
    </source>
</evidence>
<gene>
    <name evidence="2" type="ORF">EH198_03690</name>
</gene>
<dbReference type="AlphaFoldDB" id="A0A3N9PDD3"/>
<reference evidence="2 3" key="1">
    <citation type="submission" date="2018-11" db="EMBL/GenBank/DDBJ databases">
        <title>Genome sequence of strain 7197.</title>
        <authorList>
            <person name="Gao J."/>
            <person name="Sun J."/>
        </authorList>
    </citation>
    <scope>NUCLEOTIDE SEQUENCE [LARGE SCALE GENOMIC DNA]</scope>
    <source>
        <strain evidence="2 3">7197</strain>
    </source>
</reference>
<comment type="caution">
    <text evidence="2">The sequence shown here is derived from an EMBL/GenBank/DDBJ whole genome shotgun (WGS) entry which is preliminary data.</text>
</comment>
<dbReference type="PANTHER" id="PTHR31143:SF2">
    <property type="entry name" value="FR47-LIKE DOMAIN-CONTAINING PROTEIN-RELATED"/>
    <property type="match status" value="1"/>
</dbReference>
<proteinExistence type="predicted"/>
<name>A0A3N9PDD3_9BACL</name>
<evidence type="ECO:0000313" key="3">
    <source>
        <dbReference type="Proteomes" id="UP000282529"/>
    </source>
</evidence>
<dbReference type="InterPro" id="IPR027365">
    <property type="entry name" value="GNAT_acetyltra_YdfB-like"/>
</dbReference>
<dbReference type="Gene3D" id="3.40.630.30">
    <property type="match status" value="1"/>
</dbReference>